<keyword evidence="1" id="KW-0341">Growth regulation</keyword>
<dbReference type="PROSITE" id="PS50001">
    <property type="entry name" value="SH2"/>
    <property type="match status" value="1"/>
</dbReference>
<proteinExistence type="predicted"/>
<accession>A0A8J1UI15</accession>
<dbReference type="SMART" id="SM00969">
    <property type="entry name" value="SOCS_box"/>
    <property type="match status" value="1"/>
</dbReference>
<evidence type="ECO:0000256" key="4">
    <source>
        <dbReference type="ARBA" id="ARBA00022999"/>
    </source>
</evidence>
<dbReference type="CDD" id="cd03741">
    <property type="entry name" value="SOCS_SOCS7"/>
    <property type="match status" value="1"/>
</dbReference>
<comment type="caution">
    <text evidence="6">The sequence shown here is derived from an EMBL/GenBank/DDBJ whole genome shotgun (WGS) entry which is preliminary data.</text>
</comment>
<dbReference type="GO" id="GO:0009968">
    <property type="term" value="P:negative regulation of signal transduction"/>
    <property type="evidence" value="ECO:0007669"/>
    <property type="project" value="UniProtKB-KW"/>
</dbReference>
<dbReference type="InterPro" id="IPR036860">
    <property type="entry name" value="SH2_dom_sf"/>
</dbReference>
<feature type="compositionally biased region" description="Basic and acidic residues" evidence="5">
    <location>
        <begin position="420"/>
        <end position="429"/>
    </location>
</feature>
<feature type="region of interest" description="Disordered" evidence="5">
    <location>
        <begin position="38"/>
        <end position="290"/>
    </location>
</feature>
<dbReference type="GO" id="GO:0005942">
    <property type="term" value="C:phosphatidylinositol 3-kinase complex"/>
    <property type="evidence" value="ECO:0007669"/>
    <property type="project" value="TreeGrafter"/>
</dbReference>
<feature type="region of interest" description="Disordered" evidence="5">
    <location>
        <begin position="326"/>
        <end position="346"/>
    </location>
</feature>
<feature type="region of interest" description="Disordered" evidence="5">
    <location>
        <begin position="597"/>
        <end position="644"/>
    </location>
</feature>
<dbReference type="SUPFAM" id="SSF158235">
    <property type="entry name" value="SOCS box-like"/>
    <property type="match status" value="1"/>
</dbReference>
<dbReference type="PANTHER" id="PTHR10155:SF5">
    <property type="entry name" value="SUPPRESSOR OF CYTOKINE SIGNALING 7"/>
    <property type="match status" value="1"/>
</dbReference>
<sequence>MFKKVKAFKIKGNSSAADIGDDTVGGVFLKTYQPIDINNIGSAGSSTTSDSDTQEQPEEKPRKNSKGSSIFNTLKKLGRKKKHKDIPFEDASNAKNKKEIENNNAKLKEQSSVLKEALDKETKTSNENINNKDKVNGVEQITSDKDRPTDNVNIENAKVNNKENDNKGEVVLTDNGDDQSKHALTVNTDQKSEIIIDDDDDPDYATVGSPNGGGLTFKPHLPKSQESTSKSTNSGYASVGAPSANIDVGNNVFEDDEDDTYATVGSPTMANVIQKQQIVPESPDDPDYDSIRKSYMIEATQPLSAINKSNDDDSVTENARYLAQGARPKVFPTGQNDNFKNPDVEVINTNKPQDEINRNEDIKDTPATKENLDDMYITKEQVKEMKQKNQQNKKDPKLDIQLDIPSYQPGKSVEYEMTKTEQDDKEIPKNDIPSPDPAVKTSNLMLRNIDVPFELEGIYESIKPALPNKGFKTEHNIKVITTNTNDPPKPDQIDGAQQQSTQEVNIDSEENSDPKSAQDKQLEPTTETTSLLCVSEDQHKPHPTPLTVEIPSNDEIDEEPIHMSLEEVRGESLPGADTTELIHVTIEELRKSKEYKKLQDSLRPNDGRGEPDGVSTTTSVPINQRRLPPTPTVSPKTSTSEGLNRVSKENVIEDLRKLKDMGWYWGPLSWDDAEIILDKKPDGSFLVRDSSDECHILSLSFRNQGSTHHSRIDYHNGTYGFFSQPASHGYHSIIDFIDSIITNSDCGRFRYFIRQSAPGVAPIPISALHPVSRFKYMRSLQHICRFLLLKHVRYDHIDSLPLPNRVKAYLREPQYYAEYLRNEDQETDDDE</sequence>
<dbReference type="SMART" id="SM00253">
    <property type="entry name" value="SOCS"/>
    <property type="match status" value="1"/>
</dbReference>
<dbReference type="PANTHER" id="PTHR10155">
    <property type="entry name" value="PHOSPHATIDYLINOSITOL 3-KINASE REGULATORY SUBUNIT"/>
    <property type="match status" value="1"/>
</dbReference>
<protein>
    <submittedName>
        <fullName evidence="6">Uncharacterized protein</fullName>
    </submittedName>
</protein>
<gene>
    <name evidence="6" type="ORF">OFUS_LOCUS13904</name>
</gene>
<keyword evidence="7" id="KW-1185">Reference proteome</keyword>
<evidence type="ECO:0000256" key="1">
    <source>
        <dbReference type="ARBA" id="ARBA00022604"/>
    </source>
</evidence>
<dbReference type="GO" id="GO:0046935">
    <property type="term" value="F:1-phosphatidylinositol-3-kinase regulator activity"/>
    <property type="evidence" value="ECO:0007669"/>
    <property type="project" value="TreeGrafter"/>
</dbReference>
<evidence type="ECO:0000256" key="5">
    <source>
        <dbReference type="SAM" id="MobiDB-lite"/>
    </source>
</evidence>
<reference evidence="6" key="1">
    <citation type="submission" date="2022-03" db="EMBL/GenBank/DDBJ databases">
        <authorList>
            <person name="Martin C."/>
        </authorList>
    </citation>
    <scope>NUCLEOTIDE SEQUENCE</scope>
</reference>
<dbReference type="OrthoDB" id="5979828at2759"/>
<feature type="compositionally biased region" description="Polar residues" evidence="5">
    <location>
        <begin position="495"/>
        <end position="505"/>
    </location>
</feature>
<evidence type="ECO:0000313" key="6">
    <source>
        <dbReference type="EMBL" id="CAH1788355.1"/>
    </source>
</evidence>
<dbReference type="GO" id="GO:0046854">
    <property type="term" value="P:phosphatidylinositol phosphate biosynthetic process"/>
    <property type="evidence" value="ECO:0007669"/>
    <property type="project" value="TreeGrafter"/>
</dbReference>
<dbReference type="SMART" id="SM00252">
    <property type="entry name" value="SH2"/>
    <property type="match status" value="1"/>
</dbReference>
<dbReference type="Gene3D" id="3.30.505.10">
    <property type="entry name" value="SH2 domain"/>
    <property type="match status" value="1"/>
</dbReference>
<feature type="compositionally biased region" description="Polar residues" evidence="5">
    <location>
        <begin position="224"/>
        <end position="236"/>
    </location>
</feature>
<feature type="compositionally biased region" description="Polar residues" evidence="5">
    <location>
        <begin position="263"/>
        <end position="279"/>
    </location>
</feature>
<evidence type="ECO:0000256" key="3">
    <source>
        <dbReference type="ARBA" id="ARBA00022786"/>
    </source>
</evidence>
<organism evidence="6 7">
    <name type="scientific">Owenia fusiformis</name>
    <name type="common">Polychaete worm</name>
    <dbReference type="NCBI Taxonomy" id="6347"/>
    <lineage>
        <taxon>Eukaryota</taxon>
        <taxon>Metazoa</taxon>
        <taxon>Spiralia</taxon>
        <taxon>Lophotrochozoa</taxon>
        <taxon>Annelida</taxon>
        <taxon>Polychaeta</taxon>
        <taxon>Sedentaria</taxon>
        <taxon>Canalipalpata</taxon>
        <taxon>Sabellida</taxon>
        <taxon>Oweniida</taxon>
        <taxon>Oweniidae</taxon>
        <taxon>Owenia</taxon>
    </lineage>
</organism>
<feature type="compositionally biased region" description="Basic and acidic residues" evidence="5">
    <location>
        <begin position="597"/>
        <end position="611"/>
    </location>
</feature>
<feature type="region of interest" description="Disordered" evidence="5">
    <location>
        <begin position="420"/>
        <end position="440"/>
    </location>
</feature>
<evidence type="ECO:0000313" key="7">
    <source>
        <dbReference type="Proteomes" id="UP000749559"/>
    </source>
</evidence>
<keyword evidence="2" id="KW-0734">Signal transduction inhibitor</keyword>
<keyword evidence="3" id="KW-0833">Ubl conjugation pathway</keyword>
<evidence type="ECO:0000256" key="2">
    <source>
        <dbReference type="ARBA" id="ARBA00022700"/>
    </source>
</evidence>
<dbReference type="Proteomes" id="UP000749559">
    <property type="component" value="Unassembled WGS sequence"/>
</dbReference>
<keyword evidence="4" id="KW-0727">SH2 domain</keyword>
<name>A0A8J1UI15_OWEFU</name>
<dbReference type="InterPro" id="IPR036036">
    <property type="entry name" value="SOCS_box-like_dom_sf"/>
</dbReference>
<feature type="compositionally biased region" description="Basic and acidic residues" evidence="5">
    <location>
        <begin position="116"/>
        <end position="149"/>
    </location>
</feature>
<feature type="compositionally biased region" description="Basic and acidic residues" evidence="5">
    <location>
        <begin position="96"/>
        <end position="109"/>
    </location>
</feature>
<feature type="compositionally biased region" description="Basic and acidic residues" evidence="5">
    <location>
        <begin position="512"/>
        <end position="522"/>
    </location>
</feature>
<dbReference type="EMBL" id="CAIIXF020000007">
    <property type="protein sequence ID" value="CAH1788355.1"/>
    <property type="molecule type" value="Genomic_DNA"/>
</dbReference>
<dbReference type="InterPro" id="IPR001496">
    <property type="entry name" value="SOCS_box"/>
</dbReference>
<dbReference type="GO" id="GO:0035556">
    <property type="term" value="P:intracellular signal transduction"/>
    <property type="evidence" value="ECO:0007669"/>
    <property type="project" value="InterPro"/>
</dbReference>
<dbReference type="InterPro" id="IPR037346">
    <property type="entry name" value="SOCS7_SOCS"/>
</dbReference>
<dbReference type="InterPro" id="IPR000980">
    <property type="entry name" value="SH2"/>
</dbReference>
<dbReference type="Pfam" id="PF00017">
    <property type="entry name" value="SH2"/>
    <property type="match status" value="1"/>
</dbReference>
<feature type="region of interest" description="Disordered" evidence="5">
    <location>
        <begin position="481"/>
        <end position="528"/>
    </location>
</feature>
<dbReference type="SUPFAM" id="SSF55550">
    <property type="entry name" value="SH2 domain"/>
    <property type="match status" value="1"/>
</dbReference>
<dbReference type="Pfam" id="PF07525">
    <property type="entry name" value="SOCS_box"/>
    <property type="match status" value="1"/>
</dbReference>
<dbReference type="PROSITE" id="PS50225">
    <property type="entry name" value="SOCS"/>
    <property type="match status" value="1"/>
</dbReference>
<dbReference type="AlphaFoldDB" id="A0A8J1UI15"/>